<dbReference type="InterPro" id="IPR004780">
    <property type="entry name" value="SRP"/>
</dbReference>
<dbReference type="PROSITE" id="PS00300">
    <property type="entry name" value="SRP54"/>
    <property type="match status" value="1"/>
</dbReference>
<dbReference type="OrthoDB" id="9804720at2"/>
<comment type="function">
    <text evidence="9">Involved in targeting and insertion of nascent membrane proteins into the cytoplasmic membrane. Binds to the hydrophobic signal sequence of the ribosome-nascent chain (RNC) as it emerges from the ribosomes. The SRP-RNC complex is then targeted to the cytoplasmic membrane where it interacts with the SRP receptor FtsY.</text>
</comment>
<dbReference type="EMBL" id="CAGS01000023">
    <property type="protein sequence ID" value="CCF82484.1"/>
    <property type="molecule type" value="Genomic_DNA"/>
</dbReference>
<keyword evidence="6 9" id="KW-0733">Signal recognition particle</keyword>
<comment type="subcellular location">
    <subcellularLocation>
        <location evidence="9">Cytoplasm</location>
    </subcellularLocation>
    <text evidence="9">The SRP-RNC complex is targeted to the cytoplasmic membrane.</text>
</comment>
<dbReference type="CDD" id="cd18539">
    <property type="entry name" value="SRP_G"/>
    <property type="match status" value="1"/>
</dbReference>
<dbReference type="InterPro" id="IPR036891">
    <property type="entry name" value="Signal_recog_part_SRP54_M_sf"/>
</dbReference>
<dbReference type="EC" id="3.6.5.4" evidence="9"/>
<keyword evidence="5 9" id="KW-0342">GTP-binding</keyword>
<protein>
    <recommendedName>
        <fullName evidence="9">Signal recognition particle protein</fullName>
        <ecNumber evidence="9">3.6.5.4</ecNumber>
    </recommendedName>
    <alternativeName>
        <fullName evidence="9">Fifty-four homolog</fullName>
    </alternativeName>
</protein>
<dbReference type="GO" id="GO:0008312">
    <property type="term" value="F:7S RNA binding"/>
    <property type="evidence" value="ECO:0007669"/>
    <property type="project" value="InterPro"/>
</dbReference>
<sequence>MFDTLSDRLNDVFQRIGKKGTLTEQDVDDAMREVRRALLEADVNFKVVKDFVAAVRERAVGEEVLKALTPAQQVISIVRDELINILGSERVPLQTATAPPTIIMLVGLQGSGKTTHIAKLAAHLRKDGKRPLLVAADVYRPAAIDQLETLGAQINVQVYSEGAKENPVKIAKNAIQYARSYGFNPVMIDTAGRLQIDEPMMLELEHLTEEVEPTETLLVADAMTGQEAVNVAQEFHRRLNLTGLILTKMDGDARGGAALSIRSVVGVPIKFIGTGERIDALEPFYPDRLASRILGMGDVLTLIERAQTEITEDESKKLEEKVLTGSFNLEDFLRQLQQIKKMGPLTQLLEMIPGIGQALRQQDVQVSDDEYKHIEAIIYSMTPEERRRPEIIKPSRRRRIAMGSGTSQAEVNQLLTQFKQMQKMMADLGQAGAGKKKGIRGLLSGKNPFAGLDDSTLEAMMQQGSGIPGLDPSRLAAGNSRNGAKHPMTAQRPKAKKAKKKAKGRRR</sequence>
<dbReference type="Pfam" id="PF00448">
    <property type="entry name" value="SRP54"/>
    <property type="match status" value="1"/>
</dbReference>
<dbReference type="GO" id="GO:0005525">
    <property type="term" value="F:GTP binding"/>
    <property type="evidence" value="ECO:0007669"/>
    <property type="project" value="UniProtKB-UniRule"/>
</dbReference>
<keyword evidence="3 9" id="KW-0378">Hydrolase</keyword>
<reference evidence="12 13" key="1">
    <citation type="journal article" date="2012" name="ISME J.">
        <title>Nitrification expanded: discovery, physiology and genomics of a nitrite-oxidizing bacterium from the phylum Chloroflexi.</title>
        <authorList>
            <person name="Sorokin D.Y."/>
            <person name="Lucker S."/>
            <person name="Vejmelkova D."/>
            <person name="Kostrikina N.A."/>
            <person name="Kleerebezem R."/>
            <person name="Rijpstra W.I."/>
            <person name="Damste J.S."/>
            <person name="Le Paslier D."/>
            <person name="Muyzer G."/>
            <person name="Wagner M."/>
            <person name="van Loosdrecht M.C."/>
            <person name="Daims H."/>
        </authorList>
    </citation>
    <scope>NUCLEOTIDE SEQUENCE [LARGE SCALE GENOMIC DNA]</scope>
    <source>
        <strain evidence="13">none</strain>
    </source>
</reference>
<evidence type="ECO:0000256" key="2">
    <source>
        <dbReference type="ARBA" id="ARBA00022741"/>
    </source>
</evidence>
<dbReference type="GO" id="GO:0048500">
    <property type="term" value="C:signal recognition particle"/>
    <property type="evidence" value="ECO:0007669"/>
    <property type="project" value="UniProtKB-UniRule"/>
</dbReference>
<accession>I4ECS2</accession>
<keyword evidence="2 9" id="KW-0547">Nucleotide-binding</keyword>
<feature type="binding site" evidence="9">
    <location>
        <begin position="247"/>
        <end position="250"/>
    </location>
    <ligand>
        <name>GTP</name>
        <dbReference type="ChEBI" id="CHEBI:37565"/>
    </ligand>
</feature>
<dbReference type="Gene3D" id="3.40.50.300">
    <property type="entry name" value="P-loop containing nucleotide triphosphate hydrolases"/>
    <property type="match status" value="1"/>
</dbReference>
<feature type="binding site" evidence="9">
    <location>
        <begin position="189"/>
        <end position="193"/>
    </location>
    <ligand>
        <name>GTP</name>
        <dbReference type="ChEBI" id="CHEBI:37565"/>
    </ligand>
</feature>
<dbReference type="SUPFAM" id="SSF52540">
    <property type="entry name" value="P-loop containing nucleoside triphosphate hydrolases"/>
    <property type="match status" value="1"/>
</dbReference>
<feature type="region of interest" description="Disordered" evidence="10">
    <location>
        <begin position="462"/>
        <end position="507"/>
    </location>
</feature>
<evidence type="ECO:0000256" key="7">
    <source>
        <dbReference type="ARBA" id="ARBA00023274"/>
    </source>
</evidence>
<dbReference type="InterPro" id="IPR003593">
    <property type="entry name" value="AAA+_ATPase"/>
</dbReference>
<gene>
    <name evidence="9 12" type="primary">ffh</name>
    <name evidence="12" type="ORF">NITHO_1190005</name>
</gene>
<evidence type="ECO:0000259" key="11">
    <source>
        <dbReference type="PROSITE" id="PS00300"/>
    </source>
</evidence>
<evidence type="ECO:0000256" key="8">
    <source>
        <dbReference type="ARBA" id="ARBA00048027"/>
    </source>
</evidence>
<proteinExistence type="inferred from homology"/>
<dbReference type="Proteomes" id="UP000004221">
    <property type="component" value="Unassembled WGS sequence"/>
</dbReference>
<dbReference type="SMART" id="SM00962">
    <property type="entry name" value="SRP54"/>
    <property type="match status" value="1"/>
</dbReference>
<comment type="domain">
    <text evidence="9">Composed of three domains: the N-terminal N domain, which is responsible for interactions with the ribosome, the central G domain, which binds GTP, and the C-terminal M domain, which binds the RNA and the signal sequence of the RNC.</text>
</comment>
<feature type="binding site" evidence="9">
    <location>
        <begin position="107"/>
        <end position="114"/>
    </location>
    <ligand>
        <name>GTP</name>
        <dbReference type="ChEBI" id="CHEBI:37565"/>
    </ligand>
</feature>
<feature type="compositionally biased region" description="Basic residues" evidence="10">
    <location>
        <begin position="493"/>
        <end position="507"/>
    </location>
</feature>
<dbReference type="InterPro" id="IPR027417">
    <property type="entry name" value="P-loop_NTPase"/>
</dbReference>
<dbReference type="InterPro" id="IPR042101">
    <property type="entry name" value="SRP54_N_sf"/>
</dbReference>
<dbReference type="Gene3D" id="1.10.260.30">
    <property type="entry name" value="Signal recognition particle, SRP54 subunit, M-domain"/>
    <property type="match status" value="1"/>
</dbReference>
<comment type="catalytic activity">
    <reaction evidence="8 9">
        <text>GTP + H2O = GDP + phosphate + H(+)</text>
        <dbReference type="Rhea" id="RHEA:19669"/>
        <dbReference type="ChEBI" id="CHEBI:15377"/>
        <dbReference type="ChEBI" id="CHEBI:15378"/>
        <dbReference type="ChEBI" id="CHEBI:37565"/>
        <dbReference type="ChEBI" id="CHEBI:43474"/>
        <dbReference type="ChEBI" id="CHEBI:58189"/>
        <dbReference type="EC" id="3.6.5.4"/>
    </reaction>
</comment>
<dbReference type="Pfam" id="PF02881">
    <property type="entry name" value="SRP54_N"/>
    <property type="match status" value="1"/>
</dbReference>
<dbReference type="InterPro" id="IPR004125">
    <property type="entry name" value="Signal_recog_particle_SRP54_M"/>
</dbReference>
<dbReference type="InterPro" id="IPR013822">
    <property type="entry name" value="Signal_recog_particl_SRP54_hlx"/>
</dbReference>
<keyword evidence="4 9" id="KW-0694">RNA-binding</keyword>
<dbReference type="InterPro" id="IPR022941">
    <property type="entry name" value="SRP54"/>
</dbReference>
<evidence type="ECO:0000256" key="9">
    <source>
        <dbReference type="HAMAP-Rule" id="MF_00306"/>
    </source>
</evidence>
<organism evidence="12 13">
    <name type="scientific">Nitrolancea hollandica Lb</name>
    <dbReference type="NCBI Taxonomy" id="1129897"/>
    <lineage>
        <taxon>Bacteria</taxon>
        <taxon>Pseudomonadati</taxon>
        <taxon>Thermomicrobiota</taxon>
        <taxon>Thermomicrobia</taxon>
        <taxon>Sphaerobacterales</taxon>
        <taxon>Sphaerobacterineae</taxon>
        <taxon>Sphaerobacteraceae</taxon>
        <taxon>Nitrolancea</taxon>
    </lineage>
</organism>
<comment type="similarity">
    <text evidence="1 9">Belongs to the GTP-binding SRP family. SRP54 subfamily.</text>
</comment>
<dbReference type="SMART" id="SM00963">
    <property type="entry name" value="SRP54_N"/>
    <property type="match status" value="1"/>
</dbReference>
<dbReference type="Pfam" id="PF02978">
    <property type="entry name" value="SRP_SPB"/>
    <property type="match status" value="1"/>
</dbReference>
<dbReference type="AlphaFoldDB" id="I4ECS2"/>
<keyword evidence="13" id="KW-1185">Reference proteome</keyword>
<name>I4ECS2_9BACT</name>
<comment type="caution">
    <text evidence="12">The sequence shown here is derived from an EMBL/GenBank/DDBJ whole genome shotgun (WGS) entry which is preliminary data.</text>
</comment>
<dbReference type="GO" id="GO:0003924">
    <property type="term" value="F:GTPase activity"/>
    <property type="evidence" value="ECO:0007669"/>
    <property type="project" value="UniProtKB-UniRule"/>
</dbReference>
<dbReference type="SUPFAM" id="SSF47446">
    <property type="entry name" value="Signal peptide-binding domain"/>
    <property type="match status" value="1"/>
</dbReference>
<evidence type="ECO:0000256" key="10">
    <source>
        <dbReference type="SAM" id="MobiDB-lite"/>
    </source>
</evidence>
<evidence type="ECO:0000256" key="3">
    <source>
        <dbReference type="ARBA" id="ARBA00022801"/>
    </source>
</evidence>
<dbReference type="GO" id="GO:0006614">
    <property type="term" value="P:SRP-dependent cotranslational protein targeting to membrane"/>
    <property type="evidence" value="ECO:0007669"/>
    <property type="project" value="InterPro"/>
</dbReference>
<dbReference type="FunFam" id="3.40.50.300:FF:000022">
    <property type="entry name" value="Signal recognition particle 54 kDa subunit"/>
    <property type="match status" value="1"/>
</dbReference>
<evidence type="ECO:0000256" key="6">
    <source>
        <dbReference type="ARBA" id="ARBA00023135"/>
    </source>
</evidence>
<dbReference type="RefSeq" id="WP_008474636.1">
    <property type="nucleotide sequence ID" value="NZ_CAGS01000023.1"/>
</dbReference>
<feature type="domain" description="SRP54-type proteins GTP-binding" evidence="11">
    <location>
        <begin position="268"/>
        <end position="281"/>
    </location>
</feature>
<evidence type="ECO:0000256" key="5">
    <source>
        <dbReference type="ARBA" id="ARBA00023134"/>
    </source>
</evidence>
<dbReference type="Gene3D" id="1.20.120.140">
    <property type="entry name" value="Signal recognition particle SRP54, nucleotide-binding domain"/>
    <property type="match status" value="1"/>
</dbReference>
<dbReference type="HAMAP" id="MF_00306">
    <property type="entry name" value="SRP54"/>
    <property type="match status" value="1"/>
</dbReference>
<evidence type="ECO:0000256" key="1">
    <source>
        <dbReference type="ARBA" id="ARBA00005450"/>
    </source>
</evidence>
<evidence type="ECO:0000313" key="12">
    <source>
        <dbReference type="EMBL" id="CCF82484.1"/>
    </source>
</evidence>
<comment type="subunit">
    <text evidence="9">Part of the signal recognition particle protein translocation system, which is composed of SRP and FtsY.</text>
</comment>
<keyword evidence="9" id="KW-0963">Cytoplasm</keyword>
<dbReference type="PANTHER" id="PTHR11564:SF5">
    <property type="entry name" value="SIGNAL RECOGNITION PARTICLE SUBUNIT SRP54"/>
    <property type="match status" value="1"/>
</dbReference>
<dbReference type="InterPro" id="IPR000897">
    <property type="entry name" value="SRP54_GTPase_dom"/>
</dbReference>
<dbReference type="SMART" id="SM00382">
    <property type="entry name" value="AAA"/>
    <property type="match status" value="1"/>
</dbReference>
<keyword evidence="7 9" id="KW-0687">Ribonucleoprotein</keyword>
<dbReference type="NCBIfam" id="TIGR00959">
    <property type="entry name" value="ffh"/>
    <property type="match status" value="1"/>
</dbReference>
<dbReference type="PANTHER" id="PTHR11564">
    <property type="entry name" value="SIGNAL RECOGNITION PARTICLE 54K PROTEIN SRP54"/>
    <property type="match status" value="1"/>
</dbReference>
<evidence type="ECO:0000256" key="4">
    <source>
        <dbReference type="ARBA" id="ARBA00022884"/>
    </source>
</evidence>
<evidence type="ECO:0000313" key="13">
    <source>
        <dbReference type="Proteomes" id="UP000004221"/>
    </source>
</evidence>